<proteinExistence type="predicted"/>
<dbReference type="Proteomes" id="UP001279734">
    <property type="component" value="Unassembled WGS sequence"/>
</dbReference>
<comment type="caution">
    <text evidence="1">The sequence shown here is derived from an EMBL/GenBank/DDBJ whole genome shotgun (WGS) entry which is preliminary data.</text>
</comment>
<dbReference type="EMBL" id="BSYO01000025">
    <property type="protein sequence ID" value="GMH22662.1"/>
    <property type="molecule type" value="Genomic_DNA"/>
</dbReference>
<evidence type="ECO:0000313" key="2">
    <source>
        <dbReference type="Proteomes" id="UP001279734"/>
    </source>
</evidence>
<keyword evidence="2" id="KW-1185">Reference proteome</keyword>
<reference evidence="1" key="1">
    <citation type="submission" date="2023-05" db="EMBL/GenBank/DDBJ databases">
        <title>Nepenthes gracilis genome sequencing.</title>
        <authorList>
            <person name="Fukushima K."/>
        </authorList>
    </citation>
    <scope>NUCLEOTIDE SEQUENCE</scope>
    <source>
        <strain evidence="1">SING2019-196</strain>
    </source>
</reference>
<dbReference type="AlphaFoldDB" id="A0AAD3XYN7"/>
<gene>
    <name evidence="1" type="ORF">Nepgr_024505</name>
</gene>
<organism evidence="1 2">
    <name type="scientific">Nepenthes gracilis</name>
    <name type="common">Slender pitcher plant</name>
    <dbReference type="NCBI Taxonomy" id="150966"/>
    <lineage>
        <taxon>Eukaryota</taxon>
        <taxon>Viridiplantae</taxon>
        <taxon>Streptophyta</taxon>
        <taxon>Embryophyta</taxon>
        <taxon>Tracheophyta</taxon>
        <taxon>Spermatophyta</taxon>
        <taxon>Magnoliopsida</taxon>
        <taxon>eudicotyledons</taxon>
        <taxon>Gunneridae</taxon>
        <taxon>Pentapetalae</taxon>
        <taxon>Caryophyllales</taxon>
        <taxon>Nepenthaceae</taxon>
        <taxon>Nepenthes</taxon>
    </lineage>
</organism>
<protein>
    <submittedName>
        <fullName evidence="1">Uncharacterized protein</fullName>
    </submittedName>
</protein>
<accession>A0AAD3XYN7</accession>
<evidence type="ECO:0000313" key="1">
    <source>
        <dbReference type="EMBL" id="GMH22662.1"/>
    </source>
</evidence>
<sequence>MSLRSAHSRRRSRREIAPAEDPRHLSGIFHSLSPLRLYLASLILFAAPTLALFSKGGGVPKGHPRREPGEADGRRLLHLRKPLGSRRSDMVFSTDESFTEETQRTSVQIRWLCAGVQVRDGIHLMTP</sequence>
<name>A0AAD3XYN7_NEPGR</name>